<reference evidence="9 10" key="1">
    <citation type="journal article" date="2019" name="Sci. Rep.">
        <title>Comparative genomics of chytrid fungi reveal insights into the obligate biotrophic and pathogenic lifestyle of Synchytrium endobioticum.</title>
        <authorList>
            <person name="van de Vossenberg B.T.L.H."/>
            <person name="Warris S."/>
            <person name="Nguyen H.D.T."/>
            <person name="van Gent-Pelzer M.P.E."/>
            <person name="Joly D.L."/>
            <person name="van de Geest H.C."/>
            <person name="Bonants P.J.M."/>
            <person name="Smith D.S."/>
            <person name="Levesque C.A."/>
            <person name="van der Lee T.A.J."/>
        </authorList>
    </citation>
    <scope>NUCLEOTIDE SEQUENCE [LARGE SCALE GENOMIC DNA]</scope>
    <source>
        <strain evidence="9 10">JEL517</strain>
    </source>
</reference>
<dbReference type="InterPro" id="IPR011701">
    <property type="entry name" value="MFS"/>
</dbReference>
<dbReference type="GO" id="GO:0005886">
    <property type="term" value="C:plasma membrane"/>
    <property type="evidence" value="ECO:0007669"/>
    <property type="project" value="TreeGrafter"/>
</dbReference>
<feature type="transmembrane region" description="Helical" evidence="7">
    <location>
        <begin position="246"/>
        <end position="266"/>
    </location>
</feature>
<dbReference type="STRING" id="1806994.A0A507C4Z6"/>
<keyword evidence="2" id="KW-0813">Transport</keyword>
<feature type="domain" description="Major facilitator superfamily (MFS) profile" evidence="8">
    <location>
        <begin position="91"/>
        <end position="562"/>
    </location>
</feature>
<evidence type="ECO:0000256" key="1">
    <source>
        <dbReference type="ARBA" id="ARBA00004127"/>
    </source>
</evidence>
<feature type="transmembrane region" description="Helical" evidence="7">
    <location>
        <begin position="185"/>
        <end position="203"/>
    </location>
</feature>
<dbReference type="Gene3D" id="1.20.1250.20">
    <property type="entry name" value="MFS general substrate transporter like domains"/>
    <property type="match status" value="1"/>
</dbReference>
<evidence type="ECO:0000256" key="4">
    <source>
        <dbReference type="ARBA" id="ARBA00022989"/>
    </source>
</evidence>
<feature type="transmembrane region" description="Helical" evidence="7">
    <location>
        <begin position="379"/>
        <end position="403"/>
    </location>
</feature>
<gene>
    <name evidence="9" type="ORF">SmJEL517_g02915</name>
</gene>
<feature type="transmembrane region" description="Helical" evidence="7">
    <location>
        <begin position="126"/>
        <end position="144"/>
    </location>
</feature>
<dbReference type="PANTHER" id="PTHR23501:SF191">
    <property type="entry name" value="VACUOLAR BASIC AMINO ACID TRANSPORTER 4"/>
    <property type="match status" value="1"/>
</dbReference>
<dbReference type="PROSITE" id="PS50850">
    <property type="entry name" value="MFS"/>
    <property type="match status" value="1"/>
</dbReference>
<sequence length="625" mass="66793">MAEMQLETILEYQLRVIAVKGAALKYDVDQEEQEEQARLAAIAALEKGVQVPEPQPNDNVAQPYSVKPPTTTQQPSPPRKITMTSAQKYITIMAIMAANLLFTLVSSSAPVSNQAVSKELKAGSQFVWVSVAFLPTAGGLQPILPTLSAILGTRNLCVLSGLVWIFGNLLSALATNFPIFCLGRGLAGAAFGGCMLLPYLILIKIAPSKDEITRLFAIMSVCSNIGNFTGPIIAGALISQVGWRSVYYWSLPVVLCIIMPGFAIGLHNTNIDGDISQLKSAQATANDWIQKPLAKFIAFVRKLTTLDWLGTGVTIAFALCVQMVFSYTSPIFGWTSAITVGLCAGSVSLFLLLVLVELNVAKNPIIPKQVFAYRNYNTSFIYLQGMRGIFGAAFVFLPIFVQIVRNNNVLVSGLLVAPMATGVILGSAVANAIAKKDGYLQFLMVIAGVLGTIGLGCFTLLHPSSSDVSIAFVGIVIGLGLGVSSITNFVYTVILPKQLTHGGASAAGGLATCFTGVLLSIMSSVMSRTAQSGFGNLMANPTYSAQLALYPVIPYDSIPDLPQPLRDQAVQIWANATTSTFLYMMVCSAVCCVSAMAMKNVGEKKGDERKAWSISLRIWKFITCS</sequence>
<dbReference type="InterPro" id="IPR020846">
    <property type="entry name" value="MFS_dom"/>
</dbReference>
<evidence type="ECO:0000256" key="5">
    <source>
        <dbReference type="ARBA" id="ARBA00023136"/>
    </source>
</evidence>
<dbReference type="Pfam" id="PF07690">
    <property type="entry name" value="MFS_1"/>
    <property type="match status" value="1"/>
</dbReference>
<proteinExistence type="predicted"/>
<dbReference type="RefSeq" id="XP_031025178.1">
    <property type="nucleotide sequence ID" value="XM_031168843.1"/>
</dbReference>
<evidence type="ECO:0000256" key="3">
    <source>
        <dbReference type="ARBA" id="ARBA00022692"/>
    </source>
</evidence>
<name>A0A507C4Z6_9FUNG</name>
<evidence type="ECO:0000259" key="8">
    <source>
        <dbReference type="PROSITE" id="PS50850"/>
    </source>
</evidence>
<keyword evidence="4 7" id="KW-1133">Transmembrane helix</keyword>
<dbReference type="GO" id="GO:0022857">
    <property type="term" value="F:transmembrane transporter activity"/>
    <property type="evidence" value="ECO:0007669"/>
    <property type="project" value="InterPro"/>
</dbReference>
<keyword evidence="10" id="KW-1185">Reference proteome</keyword>
<keyword evidence="5 7" id="KW-0472">Membrane</keyword>
<accession>A0A507C4Z6</accession>
<dbReference type="AlphaFoldDB" id="A0A507C4Z6"/>
<dbReference type="GeneID" id="42004140"/>
<feature type="transmembrane region" description="Helical" evidence="7">
    <location>
        <begin position="305"/>
        <end position="325"/>
    </location>
</feature>
<feature type="transmembrane region" description="Helical" evidence="7">
    <location>
        <begin position="331"/>
        <end position="358"/>
    </location>
</feature>
<evidence type="ECO:0000313" key="9">
    <source>
        <dbReference type="EMBL" id="TPX34458.1"/>
    </source>
</evidence>
<feature type="transmembrane region" description="Helical" evidence="7">
    <location>
        <begin position="89"/>
        <end position="106"/>
    </location>
</feature>
<dbReference type="PANTHER" id="PTHR23501">
    <property type="entry name" value="MAJOR FACILITATOR SUPERFAMILY"/>
    <property type="match status" value="1"/>
</dbReference>
<feature type="region of interest" description="Disordered" evidence="6">
    <location>
        <begin position="51"/>
        <end position="80"/>
    </location>
</feature>
<dbReference type="EMBL" id="QEAO01000013">
    <property type="protein sequence ID" value="TPX34458.1"/>
    <property type="molecule type" value="Genomic_DNA"/>
</dbReference>
<organism evidence="9 10">
    <name type="scientific">Synchytrium microbalum</name>
    <dbReference type="NCBI Taxonomy" id="1806994"/>
    <lineage>
        <taxon>Eukaryota</taxon>
        <taxon>Fungi</taxon>
        <taxon>Fungi incertae sedis</taxon>
        <taxon>Chytridiomycota</taxon>
        <taxon>Chytridiomycota incertae sedis</taxon>
        <taxon>Chytridiomycetes</taxon>
        <taxon>Synchytriales</taxon>
        <taxon>Synchytriaceae</taxon>
        <taxon>Synchytrium</taxon>
    </lineage>
</organism>
<keyword evidence="3 7" id="KW-0812">Transmembrane</keyword>
<dbReference type="GO" id="GO:0012505">
    <property type="term" value="C:endomembrane system"/>
    <property type="evidence" value="ECO:0007669"/>
    <property type="project" value="UniProtKB-SubCell"/>
</dbReference>
<feature type="transmembrane region" description="Helical" evidence="7">
    <location>
        <begin position="215"/>
        <end position="240"/>
    </location>
</feature>
<evidence type="ECO:0000256" key="7">
    <source>
        <dbReference type="SAM" id="Phobius"/>
    </source>
</evidence>
<feature type="transmembrane region" description="Helical" evidence="7">
    <location>
        <begin position="506"/>
        <end position="526"/>
    </location>
</feature>
<dbReference type="Proteomes" id="UP000319731">
    <property type="component" value="Unassembled WGS sequence"/>
</dbReference>
<evidence type="ECO:0000256" key="2">
    <source>
        <dbReference type="ARBA" id="ARBA00022448"/>
    </source>
</evidence>
<evidence type="ECO:0000313" key="10">
    <source>
        <dbReference type="Proteomes" id="UP000319731"/>
    </source>
</evidence>
<dbReference type="SUPFAM" id="SSF103473">
    <property type="entry name" value="MFS general substrate transporter"/>
    <property type="match status" value="2"/>
</dbReference>
<comment type="subcellular location">
    <subcellularLocation>
        <location evidence="1">Endomembrane system</location>
        <topology evidence="1">Multi-pass membrane protein</topology>
    </subcellularLocation>
</comment>
<comment type="caution">
    <text evidence="9">The sequence shown here is derived from an EMBL/GenBank/DDBJ whole genome shotgun (WGS) entry which is preliminary data.</text>
</comment>
<feature type="transmembrane region" description="Helical" evidence="7">
    <location>
        <begin position="581"/>
        <end position="601"/>
    </location>
</feature>
<dbReference type="InterPro" id="IPR036259">
    <property type="entry name" value="MFS_trans_sf"/>
</dbReference>
<protein>
    <recommendedName>
        <fullName evidence="8">Major facilitator superfamily (MFS) profile domain-containing protein</fullName>
    </recommendedName>
</protein>
<feature type="transmembrane region" description="Helical" evidence="7">
    <location>
        <begin position="409"/>
        <end position="430"/>
    </location>
</feature>
<dbReference type="OrthoDB" id="2147446at2759"/>
<feature type="transmembrane region" description="Helical" evidence="7">
    <location>
        <begin position="468"/>
        <end position="494"/>
    </location>
</feature>
<feature type="transmembrane region" description="Helical" evidence="7">
    <location>
        <begin position="156"/>
        <end position="179"/>
    </location>
</feature>
<evidence type="ECO:0000256" key="6">
    <source>
        <dbReference type="SAM" id="MobiDB-lite"/>
    </source>
</evidence>
<feature type="transmembrane region" description="Helical" evidence="7">
    <location>
        <begin position="442"/>
        <end position="462"/>
    </location>
</feature>